<accession>A0AAD5UB02</accession>
<dbReference type="GO" id="GO:0005743">
    <property type="term" value="C:mitochondrial inner membrane"/>
    <property type="evidence" value="ECO:0007669"/>
    <property type="project" value="UniProtKB-SubCell"/>
</dbReference>
<feature type="transmembrane region" description="Helical" evidence="10">
    <location>
        <begin position="112"/>
        <end position="132"/>
    </location>
</feature>
<feature type="transmembrane region" description="Helical" evidence="10">
    <location>
        <begin position="189"/>
        <end position="213"/>
    </location>
</feature>
<protein>
    <submittedName>
        <fullName evidence="12">Mitochondrial inner membrane protein oxa1l</fullName>
    </submittedName>
</protein>
<keyword evidence="6 10" id="KW-1133">Transmembrane helix</keyword>
<evidence type="ECO:0000256" key="9">
    <source>
        <dbReference type="RuleBase" id="RU003945"/>
    </source>
</evidence>
<evidence type="ECO:0000256" key="5">
    <source>
        <dbReference type="ARBA" id="ARBA00022946"/>
    </source>
</evidence>
<dbReference type="InterPro" id="IPR028055">
    <property type="entry name" value="YidC/Oxa/ALB_C"/>
</dbReference>
<dbReference type="GO" id="GO:0032977">
    <property type="term" value="F:membrane insertase activity"/>
    <property type="evidence" value="ECO:0007669"/>
    <property type="project" value="InterPro"/>
</dbReference>
<dbReference type="Proteomes" id="UP001210925">
    <property type="component" value="Unassembled WGS sequence"/>
</dbReference>
<dbReference type="CDD" id="cd20069">
    <property type="entry name" value="5TM_Oxa1-like"/>
    <property type="match status" value="1"/>
</dbReference>
<comment type="subcellular location">
    <subcellularLocation>
        <location evidence="9">Membrane</location>
        <topology evidence="9">Multi-pass membrane protein</topology>
    </subcellularLocation>
    <subcellularLocation>
        <location evidence="1">Mitochondrion inner membrane</location>
        <topology evidence="1">Multi-pass membrane protein</topology>
    </subcellularLocation>
</comment>
<evidence type="ECO:0000256" key="2">
    <source>
        <dbReference type="ARBA" id="ARBA00009877"/>
    </source>
</evidence>
<keyword evidence="7" id="KW-0496">Mitochondrion</keyword>
<evidence type="ECO:0000256" key="8">
    <source>
        <dbReference type="ARBA" id="ARBA00023136"/>
    </source>
</evidence>
<dbReference type="Pfam" id="PF02096">
    <property type="entry name" value="60KD_IMP"/>
    <property type="match status" value="1"/>
</dbReference>
<name>A0AAD5UB02_9FUNG</name>
<dbReference type="PANTHER" id="PTHR12428">
    <property type="entry name" value="OXA1"/>
    <property type="match status" value="1"/>
</dbReference>
<comment type="caution">
    <text evidence="12">The sequence shown here is derived from an EMBL/GenBank/DDBJ whole genome shotgun (WGS) entry which is preliminary data.</text>
</comment>
<reference evidence="12" key="1">
    <citation type="submission" date="2020-05" db="EMBL/GenBank/DDBJ databases">
        <title>Phylogenomic resolution of chytrid fungi.</title>
        <authorList>
            <person name="Stajich J.E."/>
            <person name="Amses K."/>
            <person name="Simmons R."/>
            <person name="Seto K."/>
            <person name="Myers J."/>
            <person name="Bonds A."/>
            <person name="Quandt C.A."/>
            <person name="Barry K."/>
            <person name="Liu P."/>
            <person name="Grigoriev I."/>
            <person name="Longcore J.E."/>
            <person name="James T.Y."/>
        </authorList>
    </citation>
    <scope>NUCLEOTIDE SEQUENCE</scope>
    <source>
        <strain evidence="12">PLAUS21</strain>
    </source>
</reference>
<dbReference type="EMBL" id="JADGKB010000131">
    <property type="protein sequence ID" value="KAJ3252745.1"/>
    <property type="molecule type" value="Genomic_DNA"/>
</dbReference>
<evidence type="ECO:0000256" key="1">
    <source>
        <dbReference type="ARBA" id="ARBA00004448"/>
    </source>
</evidence>
<proteinExistence type="inferred from homology"/>
<keyword evidence="8 10" id="KW-0472">Membrane</keyword>
<evidence type="ECO:0000256" key="3">
    <source>
        <dbReference type="ARBA" id="ARBA00022692"/>
    </source>
</evidence>
<evidence type="ECO:0000313" key="13">
    <source>
        <dbReference type="Proteomes" id="UP001210925"/>
    </source>
</evidence>
<feature type="transmembrane region" description="Helical" evidence="10">
    <location>
        <begin position="233"/>
        <end position="250"/>
    </location>
</feature>
<evidence type="ECO:0000256" key="4">
    <source>
        <dbReference type="ARBA" id="ARBA00022792"/>
    </source>
</evidence>
<feature type="domain" description="Membrane insertase YidC/Oxa/ALB C-terminal" evidence="11">
    <location>
        <begin position="112"/>
        <end position="303"/>
    </location>
</feature>
<keyword evidence="4" id="KW-0999">Mitochondrion inner membrane</keyword>
<evidence type="ECO:0000313" key="12">
    <source>
        <dbReference type="EMBL" id="KAJ3252745.1"/>
    </source>
</evidence>
<evidence type="ECO:0000256" key="7">
    <source>
        <dbReference type="ARBA" id="ARBA00023128"/>
    </source>
</evidence>
<evidence type="ECO:0000256" key="6">
    <source>
        <dbReference type="ARBA" id="ARBA00022989"/>
    </source>
</evidence>
<evidence type="ECO:0000259" key="11">
    <source>
        <dbReference type="Pfam" id="PF02096"/>
    </source>
</evidence>
<evidence type="ECO:0000256" key="10">
    <source>
        <dbReference type="SAM" id="Phobius"/>
    </source>
</evidence>
<keyword evidence="3 9" id="KW-0812">Transmembrane</keyword>
<dbReference type="GO" id="GO:0032979">
    <property type="term" value="P:protein insertion into mitochondrial inner membrane from matrix"/>
    <property type="evidence" value="ECO:0007669"/>
    <property type="project" value="TreeGrafter"/>
</dbReference>
<dbReference type="AlphaFoldDB" id="A0AAD5UB02"/>
<dbReference type="InterPro" id="IPR001708">
    <property type="entry name" value="YidC/ALB3/OXA1/COX18"/>
</dbReference>
<keyword evidence="5" id="KW-0809">Transit peptide</keyword>
<dbReference type="NCBIfam" id="TIGR03592">
    <property type="entry name" value="yidC_oxa1_cterm"/>
    <property type="match status" value="1"/>
</dbReference>
<sequence>MFKFRNILQSRIQIGLRSSLPRTKVPVNGLQLNRSFWNKSASVAQTAPVVEAPVQPSVELVDGELVDTVVTKLTSISNIGDLKLLGLASNYTPVGWIQQFLEFVHVTTGMEWWATIAVSTVIARVLLFPVLIKTQRAMIKMTNIKPQIEPIQTEMNRLRSIGDAMGAAKEQQKLMEVFRKEGVSPFSGLWGLLQAPVFISFFLALRNMCSLPVPGLSTSSFFWIQDLTLPDPYMILPIASAAGMLAAMELNRSVAQNQSPVTKNIFRLLIVGTIPFFYNLASGVFIYTAVGAIATLVQTLVLQNSFVRRKVGLPEIQSTTVEKKNTFLKVAPLGLNEARKLVKEIK</sequence>
<comment type="similarity">
    <text evidence="2 9">Belongs to the OXA1/ALB3/YidC family.</text>
</comment>
<dbReference type="PANTHER" id="PTHR12428:SF66">
    <property type="entry name" value="MITOCHONDRIAL INNER MEMBRANE PROTEIN OXA1L"/>
    <property type="match status" value="1"/>
</dbReference>
<keyword evidence="13" id="KW-1185">Reference proteome</keyword>
<gene>
    <name evidence="12" type="primary">OXA1L</name>
    <name evidence="12" type="ORF">HK103_001300</name>
</gene>
<organism evidence="12 13">
    <name type="scientific">Boothiomyces macroporosus</name>
    <dbReference type="NCBI Taxonomy" id="261099"/>
    <lineage>
        <taxon>Eukaryota</taxon>
        <taxon>Fungi</taxon>
        <taxon>Fungi incertae sedis</taxon>
        <taxon>Chytridiomycota</taxon>
        <taxon>Chytridiomycota incertae sedis</taxon>
        <taxon>Chytridiomycetes</taxon>
        <taxon>Rhizophydiales</taxon>
        <taxon>Terramycetaceae</taxon>
        <taxon>Boothiomyces</taxon>
    </lineage>
</organism>